<gene>
    <name evidence="4" type="ORF">Abiwalacus_11560</name>
</gene>
<keyword evidence="3" id="KW-0732">Signal</keyword>
<feature type="coiled-coil region" evidence="1">
    <location>
        <begin position="82"/>
        <end position="131"/>
    </location>
</feature>
<dbReference type="Gene3D" id="1.20.120.330">
    <property type="entry name" value="Nucleotidyltransferases domain 2"/>
    <property type="match status" value="1"/>
</dbReference>
<feature type="signal peptide" evidence="3">
    <location>
        <begin position="1"/>
        <end position="21"/>
    </location>
</feature>
<name>A0ABN6QH15_9BACT</name>
<dbReference type="EMBL" id="AP025943">
    <property type="protein sequence ID" value="BDL43582.1"/>
    <property type="molecule type" value="Genomic_DNA"/>
</dbReference>
<protein>
    <submittedName>
        <fullName evidence="4">Uncharacterized protein</fullName>
    </submittedName>
</protein>
<dbReference type="RefSeq" id="WP_215435601.1">
    <property type="nucleotide sequence ID" value="NZ_AP025943.1"/>
</dbReference>
<reference evidence="4" key="1">
    <citation type="submission" date="2022-06" db="EMBL/GenBank/DDBJ databases">
        <title>Akkermansia biwalacus sp. nov., an anaerobic mucin-degrading bacterium isolated from human intestine.</title>
        <authorList>
            <person name="Kobayashi Y."/>
            <person name="Inoue S."/>
            <person name="Kawahara T."/>
            <person name="Kohda N."/>
        </authorList>
    </citation>
    <scope>NUCLEOTIDE SEQUENCE</scope>
    <source>
        <strain evidence="4">WON2089</strain>
    </source>
</reference>
<sequence length="176" mass="19169">MKTFSIPVLSFALLSAAPLLADTPAASQAPPTSTPAATATGKESIPSVDSLVNQSFSLLINIQQTLAAAQDKESADKAAKTLEGIQKDIKHFQDIMNKLNDAEQEKAFELLEKMEERGKRLEESCKQEGKRLVKADFYNSTALKDVMNNSDEFSEFIEQDEEEGGPAAGGDEQEEE</sequence>
<organism evidence="4 5">
    <name type="scientific">Akkermansia biwaensis</name>
    <dbReference type="NCBI Taxonomy" id="2946555"/>
    <lineage>
        <taxon>Bacteria</taxon>
        <taxon>Pseudomonadati</taxon>
        <taxon>Verrucomicrobiota</taxon>
        <taxon>Verrucomicrobiia</taxon>
        <taxon>Verrucomicrobiales</taxon>
        <taxon>Akkermansiaceae</taxon>
        <taxon>Akkermansia</taxon>
    </lineage>
</organism>
<feature type="chain" id="PRO_5046848459" evidence="3">
    <location>
        <begin position="22"/>
        <end position="176"/>
    </location>
</feature>
<feature type="compositionally biased region" description="Acidic residues" evidence="2">
    <location>
        <begin position="152"/>
        <end position="164"/>
    </location>
</feature>
<keyword evidence="1" id="KW-0175">Coiled coil</keyword>
<dbReference type="Proteomes" id="UP001062263">
    <property type="component" value="Chromosome"/>
</dbReference>
<evidence type="ECO:0000256" key="1">
    <source>
        <dbReference type="SAM" id="Coils"/>
    </source>
</evidence>
<keyword evidence="5" id="KW-1185">Reference proteome</keyword>
<proteinExistence type="predicted"/>
<evidence type="ECO:0000313" key="5">
    <source>
        <dbReference type="Proteomes" id="UP001062263"/>
    </source>
</evidence>
<evidence type="ECO:0000256" key="2">
    <source>
        <dbReference type="SAM" id="MobiDB-lite"/>
    </source>
</evidence>
<evidence type="ECO:0000256" key="3">
    <source>
        <dbReference type="SAM" id="SignalP"/>
    </source>
</evidence>
<evidence type="ECO:0000313" key="4">
    <source>
        <dbReference type="EMBL" id="BDL43582.1"/>
    </source>
</evidence>
<accession>A0ABN6QH15</accession>
<feature type="region of interest" description="Disordered" evidence="2">
    <location>
        <begin position="150"/>
        <end position="176"/>
    </location>
</feature>